<dbReference type="Pfam" id="PF00072">
    <property type="entry name" value="Response_reg"/>
    <property type="match status" value="1"/>
</dbReference>
<dbReference type="AlphaFoldDB" id="A0A0B8PSD2"/>
<dbReference type="GO" id="GO:0003677">
    <property type="term" value="F:DNA binding"/>
    <property type="evidence" value="ECO:0007669"/>
    <property type="project" value="UniProtKB-KW"/>
</dbReference>
<keyword evidence="1" id="KW-0805">Transcription regulation</keyword>
<keyword evidence="2" id="KW-0238">DNA-binding</keyword>
<evidence type="ECO:0000256" key="3">
    <source>
        <dbReference type="ARBA" id="ARBA00023163"/>
    </source>
</evidence>
<dbReference type="SUPFAM" id="SSF46894">
    <property type="entry name" value="C-terminal effector domain of the bipartite response regulators"/>
    <property type="match status" value="1"/>
</dbReference>
<reference evidence="7 8" key="2">
    <citation type="submission" date="2015-01" db="EMBL/GenBank/DDBJ databases">
        <authorList>
            <consortium name="NBRP consortium"/>
            <person name="Sawabe T."/>
            <person name="Meirelles P."/>
            <person name="Feng G."/>
            <person name="Sayaka M."/>
            <person name="Hattori M."/>
            <person name="Ohkuma M."/>
        </authorList>
    </citation>
    <scope>NUCLEOTIDE SEQUENCE [LARGE SCALE GENOMIC DNA]</scope>
    <source>
        <strain evidence="7 8">JCM19232</strain>
    </source>
</reference>
<evidence type="ECO:0000256" key="4">
    <source>
        <dbReference type="PROSITE-ProRule" id="PRU00169"/>
    </source>
</evidence>
<organism evidence="7 8">
    <name type="scientific">Vibrio ishigakensis</name>
    <dbReference type="NCBI Taxonomy" id="1481914"/>
    <lineage>
        <taxon>Bacteria</taxon>
        <taxon>Pseudomonadati</taxon>
        <taxon>Pseudomonadota</taxon>
        <taxon>Gammaproteobacteria</taxon>
        <taxon>Vibrionales</taxon>
        <taxon>Vibrionaceae</taxon>
        <taxon>Vibrio</taxon>
    </lineage>
</organism>
<dbReference type="InterPro" id="IPR011006">
    <property type="entry name" value="CheY-like_superfamily"/>
</dbReference>
<dbReference type="InterPro" id="IPR039420">
    <property type="entry name" value="WalR-like"/>
</dbReference>
<dbReference type="PROSITE" id="PS00622">
    <property type="entry name" value="HTH_LUXR_1"/>
    <property type="match status" value="1"/>
</dbReference>
<reference evidence="7 8" key="1">
    <citation type="submission" date="2015-01" db="EMBL/GenBank/DDBJ databases">
        <title>Vibrio sp. C5 JCM 19232 whole genome shotgun sequence.</title>
        <authorList>
            <person name="Sawabe T."/>
            <person name="Meirelles P."/>
            <person name="Feng G."/>
            <person name="Sayaka M."/>
            <person name="Hattori M."/>
            <person name="Ohkuma M."/>
        </authorList>
    </citation>
    <scope>NUCLEOTIDE SEQUENCE [LARGE SCALE GENOMIC DNA]</scope>
    <source>
        <strain evidence="7 8">JCM19232</strain>
    </source>
</reference>
<dbReference type="PANTHER" id="PTHR43214:SF41">
    <property type="entry name" value="NITRATE_NITRITE RESPONSE REGULATOR PROTEIN NARP"/>
    <property type="match status" value="1"/>
</dbReference>
<dbReference type="SUPFAM" id="SSF52172">
    <property type="entry name" value="CheY-like"/>
    <property type="match status" value="1"/>
</dbReference>
<dbReference type="GO" id="GO:0000160">
    <property type="term" value="P:phosphorelay signal transduction system"/>
    <property type="evidence" value="ECO:0007669"/>
    <property type="project" value="InterPro"/>
</dbReference>
<feature type="domain" description="Response regulatory" evidence="6">
    <location>
        <begin position="1"/>
        <end position="115"/>
    </location>
</feature>
<evidence type="ECO:0000259" key="6">
    <source>
        <dbReference type="PROSITE" id="PS50110"/>
    </source>
</evidence>
<proteinExistence type="predicted"/>
<dbReference type="EMBL" id="BBSA01000021">
    <property type="protein sequence ID" value="GAM65549.1"/>
    <property type="molecule type" value="Genomic_DNA"/>
</dbReference>
<dbReference type="InterPro" id="IPR000792">
    <property type="entry name" value="Tscrpt_reg_LuxR_C"/>
</dbReference>
<dbReference type="SMART" id="SM00421">
    <property type="entry name" value="HTH_LUXR"/>
    <property type="match status" value="1"/>
</dbReference>
<evidence type="ECO:0000259" key="5">
    <source>
        <dbReference type="PROSITE" id="PS50043"/>
    </source>
</evidence>
<dbReference type="Proteomes" id="UP000031670">
    <property type="component" value="Unassembled WGS sequence"/>
</dbReference>
<sequence length="203" mass="22553">MIVDDHPLMRRGIKQLISFEPEFDVVCEASNGTEALAMAHMHELDLILLDLNMKGMSGLATLEALRKERVEAKVVILTVSDAAADIDAIVKAGADGYLLKDSEPDELLNHLHNALDGDKVYSDAVAEHIRDRAENPSLLETLTEREMEILSKVALGYRNKQIADVLYISESTVKVHMKSLLKKLQVKSRTAATIIYLDHHGQN</sequence>
<dbReference type="PROSITE" id="PS50043">
    <property type="entry name" value="HTH_LUXR_2"/>
    <property type="match status" value="1"/>
</dbReference>
<keyword evidence="4" id="KW-0597">Phosphoprotein</keyword>
<dbReference type="GO" id="GO:0006355">
    <property type="term" value="P:regulation of DNA-templated transcription"/>
    <property type="evidence" value="ECO:0007669"/>
    <property type="project" value="InterPro"/>
</dbReference>
<dbReference type="Gene3D" id="3.40.50.2300">
    <property type="match status" value="1"/>
</dbReference>
<dbReference type="InterPro" id="IPR016032">
    <property type="entry name" value="Sig_transdc_resp-reg_C-effctor"/>
</dbReference>
<dbReference type="InterPro" id="IPR001789">
    <property type="entry name" value="Sig_transdc_resp-reg_receiver"/>
</dbReference>
<evidence type="ECO:0000313" key="7">
    <source>
        <dbReference type="EMBL" id="GAM65549.1"/>
    </source>
</evidence>
<dbReference type="Pfam" id="PF00196">
    <property type="entry name" value="GerE"/>
    <property type="match status" value="1"/>
</dbReference>
<gene>
    <name evidence="7" type="ORF">JCM19232_4896</name>
</gene>
<comment type="caution">
    <text evidence="7">The sequence shown here is derived from an EMBL/GenBank/DDBJ whole genome shotgun (WGS) entry which is preliminary data.</text>
</comment>
<evidence type="ECO:0000313" key="8">
    <source>
        <dbReference type="Proteomes" id="UP000031670"/>
    </source>
</evidence>
<protein>
    <submittedName>
        <fullName evidence="7">Nitrate/nitrite response regulator protein</fullName>
    </submittedName>
</protein>
<evidence type="ECO:0000256" key="2">
    <source>
        <dbReference type="ARBA" id="ARBA00023125"/>
    </source>
</evidence>
<keyword evidence="3" id="KW-0804">Transcription</keyword>
<accession>A0A0B8PSD2</accession>
<feature type="modified residue" description="4-aspartylphosphate" evidence="4">
    <location>
        <position position="50"/>
    </location>
</feature>
<dbReference type="SMART" id="SM00448">
    <property type="entry name" value="REC"/>
    <property type="match status" value="1"/>
</dbReference>
<dbReference type="PROSITE" id="PS50110">
    <property type="entry name" value="RESPONSE_REGULATORY"/>
    <property type="match status" value="1"/>
</dbReference>
<feature type="domain" description="HTH luxR-type" evidence="5">
    <location>
        <begin position="135"/>
        <end position="200"/>
    </location>
</feature>
<dbReference type="CDD" id="cd06170">
    <property type="entry name" value="LuxR_C_like"/>
    <property type="match status" value="1"/>
</dbReference>
<name>A0A0B8PSD2_9VIBR</name>
<dbReference type="PRINTS" id="PR00038">
    <property type="entry name" value="HTHLUXR"/>
</dbReference>
<dbReference type="PANTHER" id="PTHR43214">
    <property type="entry name" value="TWO-COMPONENT RESPONSE REGULATOR"/>
    <property type="match status" value="1"/>
</dbReference>
<evidence type="ECO:0000256" key="1">
    <source>
        <dbReference type="ARBA" id="ARBA00023015"/>
    </source>
</evidence>